<dbReference type="OrthoDB" id="9812722at2"/>
<proteinExistence type="predicted"/>
<accession>K6YIF2</accession>
<reference evidence="2 3" key="1">
    <citation type="journal article" date="2017" name="Antonie Van Leeuwenhoek">
        <title>Rhizobium rhizosphaerae sp. nov., a novel species isolated from rice rhizosphere.</title>
        <authorList>
            <person name="Zhao J.J."/>
            <person name="Zhang J."/>
            <person name="Zhang R.J."/>
            <person name="Zhang C.W."/>
            <person name="Yin H.Q."/>
            <person name="Zhang X.X."/>
        </authorList>
    </citation>
    <scope>NUCLEOTIDE SEQUENCE [LARGE SCALE GENOMIC DNA]</scope>
    <source>
        <strain evidence="2 3">BSs20135</strain>
    </source>
</reference>
<evidence type="ECO:0008006" key="4">
    <source>
        <dbReference type="Google" id="ProtNLM"/>
    </source>
</evidence>
<dbReference type="STRING" id="493475.GARC_0966"/>
<sequence length="330" mass="35987">MNILPPVPTPTVFNVGTVNTESVRKDNTQREAVPQLAANEKSSAESSVGSEADKVKTPGQAPLPLTYEKPVSQTPQQLNTQNDSAQDNGQDASAGKENAEDQQQQQHAEQQQLAELKQRDLEIRAHEQAHASLGGQYASSPQYEYERGPDGKRYAVGGEVSIDISEASTPEETIRKAQQVKAAALAPAEPSAQDLRVAIEATQLTIEAQKEIASENAQEALVAYNQAVPKIQQDDDGFEQSPIVDSKLFGETPSLDEIIDALDVSIPTRSLDISQIENNEQSNIDAELDLQAASQFLENRDLEITRRVSVIENFYQQVTNPRSEGLQQSA</sequence>
<gene>
    <name evidence="2" type="ORF">GARC_0966</name>
</gene>
<name>K6YIF2_9ALTE</name>
<dbReference type="InterPro" id="IPR021973">
    <property type="entry name" value="SprA-related"/>
</dbReference>
<dbReference type="Pfam" id="PF12118">
    <property type="entry name" value="SprA-related"/>
    <property type="match status" value="1"/>
</dbReference>
<protein>
    <recommendedName>
        <fullName evidence="4">SprA-related family</fullName>
    </recommendedName>
</protein>
<feature type="compositionally biased region" description="Low complexity" evidence="1">
    <location>
        <begin position="102"/>
        <end position="115"/>
    </location>
</feature>
<feature type="compositionally biased region" description="Polar residues" evidence="1">
    <location>
        <begin position="11"/>
        <end position="21"/>
    </location>
</feature>
<feature type="compositionally biased region" description="Polar residues" evidence="1">
    <location>
        <begin position="40"/>
        <end position="49"/>
    </location>
</feature>
<keyword evidence="3" id="KW-1185">Reference proteome</keyword>
<dbReference type="RefSeq" id="WP_007617252.1">
    <property type="nucleotide sequence ID" value="NZ_BAEO01000012.1"/>
</dbReference>
<feature type="compositionally biased region" description="Basic and acidic residues" evidence="1">
    <location>
        <begin position="116"/>
        <end position="129"/>
    </location>
</feature>
<evidence type="ECO:0000313" key="3">
    <source>
        <dbReference type="Proteomes" id="UP000006327"/>
    </source>
</evidence>
<dbReference type="AlphaFoldDB" id="K6YIF2"/>
<comment type="caution">
    <text evidence="2">The sequence shown here is derived from an EMBL/GenBank/DDBJ whole genome shotgun (WGS) entry which is preliminary data.</text>
</comment>
<evidence type="ECO:0000313" key="2">
    <source>
        <dbReference type="EMBL" id="GAC17947.1"/>
    </source>
</evidence>
<feature type="region of interest" description="Disordered" evidence="1">
    <location>
        <begin position="1"/>
        <end position="154"/>
    </location>
</feature>
<feature type="compositionally biased region" description="Basic and acidic residues" evidence="1">
    <location>
        <begin position="144"/>
        <end position="153"/>
    </location>
</feature>
<dbReference type="EMBL" id="BAEO01000012">
    <property type="protein sequence ID" value="GAC17947.1"/>
    <property type="molecule type" value="Genomic_DNA"/>
</dbReference>
<dbReference type="eggNOG" id="COG3064">
    <property type="taxonomic scope" value="Bacteria"/>
</dbReference>
<feature type="compositionally biased region" description="Polar residues" evidence="1">
    <location>
        <begin position="71"/>
        <end position="91"/>
    </location>
</feature>
<organism evidence="2 3">
    <name type="scientific">Paraglaciecola arctica BSs20135</name>
    <dbReference type="NCBI Taxonomy" id="493475"/>
    <lineage>
        <taxon>Bacteria</taxon>
        <taxon>Pseudomonadati</taxon>
        <taxon>Pseudomonadota</taxon>
        <taxon>Gammaproteobacteria</taxon>
        <taxon>Alteromonadales</taxon>
        <taxon>Alteromonadaceae</taxon>
        <taxon>Paraglaciecola</taxon>
    </lineage>
</organism>
<evidence type="ECO:0000256" key="1">
    <source>
        <dbReference type="SAM" id="MobiDB-lite"/>
    </source>
</evidence>
<dbReference type="Proteomes" id="UP000006327">
    <property type="component" value="Unassembled WGS sequence"/>
</dbReference>